<protein>
    <submittedName>
        <fullName evidence="1">Uncharacterized protein</fullName>
    </submittedName>
</protein>
<sequence length="78" mass="8639">VGNKVPPVRKARRGDRRFGDLEIPGAVAVIANQKSLAMVVDIVFKIRAAWLYKGQFAGRIVSVHEVPFGHVVARRCDE</sequence>
<proteinExistence type="predicted"/>
<feature type="non-terminal residue" evidence="1">
    <location>
        <position position="78"/>
    </location>
</feature>
<name>A0A382ALJ8_9ZZZZ</name>
<dbReference type="AlphaFoldDB" id="A0A382ALJ8"/>
<gene>
    <name evidence="1" type="ORF">METZ01_LOCUS154721</name>
</gene>
<evidence type="ECO:0000313" key="1">
    <source>
        <dbReference type="EMBL" id="SVB01867.1"/>
    </source>
</evidence>
<organism evidence="1">
    <name type="scientific">marine metagenome</name>
    <dbReference type="NCBI Taxonomy" id="408172"/>
    <lineage>
        <taxon>unclassified sequences</taxon>
        <taxon>metagenomes</taxon>
        <taxon>ecological metagenomes</taxon>
    </lineage>
</organism>
<accession>A0A382ALJ8</accession>
<dbReference type="EMBL" id="UINC01025730">
    <property type="protein sequence ID" value="SVB01867.1"/>
    <property type="molecule type" value="Genomic_DNA"/>
</dbReference>
<feature type="non-terminal residue" evidence="1">
    <location>
        <position position="1"/>
    </location>
</feature>
<reference evidence="1" key="1">
    <citation type="submission" date="2018-05" db="EMBL/GenBank/DDBJ databases">
        <authorList>
            <person name="Lanie J.A."/>
            <person name="Ng W.-L."/>
            <person name="Kazmierczak K.M."/>
            <person name="Andrzejewski T.M."/>
            <person name="Davidsen T.M."/>
            <person name="Wayne K.J."/>
            <person name="Tettelin H."/>
            <person name="Glass J.I."/>
            <person name="Rusch D."/>
            <person name="Podicherti R."/>
            <person name="Tsui H.-C.T."/>
            <person name="Winkler M.E."/>
        </authorList>
    </citation>
    <scope>NUCLEOTIDE SEQUENCE</scope>
</reference>